<feature type="transmembrane region" description="Helical" evidence="1">
    <location>
        <begin position="93"/>
        <end position="114"/>
    </location>
</feature>
<dbReference type="Ensembl" id="ENSSSCT00030063303.1">
    <property type="protein sequence ID" value="ENSSSCP00030028961.1"/>
    <property type="gene ID" value="ENSSSCG00030045378.1"/>
</dbReference>
<feature type="transmembrane region" description="Helical" evidence="1">
    <location>
        <begin position="173"/>
        <end position="192"/>
    </location>
</feature>
<organism evidence="2 3">
    <name type="scientific">Sus scrofa</name>
    <name type="common">Pig</name>
    <dbReference type="NCBI Taxonomy" id="9823"/>
    <lineage>
        <taxon>Eukaryota</taxon>
        <taxon>Metazoa</taxon>
        <taxon>Chordata</taxon>
        <taxon>Craniata</taxon>
        <taxon>Vertebrata</taxon>
        <taxon>Euteleostomi</taxon>
        <taxon>Mammalia</taxon>
        <taxon>Eutheria</taxon>
        <taxon>Laurasiatheria</taxon>
        <taxon>Artiodactyla</taxon>
        <taxon>Suina</taxon>
        <taxon>Suidae</taxon>
        <taxon>Sus</taxon>
    </lineage>
</organism>
<dbReference type="Proteomes" id="UP000694570">
    <property type="component" value="Unplaced"/>
</dbReference>
<keyword evidence="1" id="KW-0812">Transmembrane</keyword>
<reference evidence="2" key="1">
    <citation type="submission" date="2025-08" db="UniProtKB">
        <authorList>
            <consortium name="Ensembl"/>
        </authorList>
    </citation>
    <scope>IDENTIFICATION</scope>
</reference>
<protein>
    <submittedName>
        <fullName evidence="2">Uncharacterized protein</fullName>
    </submittedName>
</protein>
<dbReference type="PANTHER" id="PTHR37680">
    <property type="entry name" value="C130050O18RIK PROTEIN"/>
    <property type="match status" value="1"/>
</dbReference>
<name>A0A8D0X448_PIG</name>
<dbReference type="AlphaFoldDB" id="A0A8D0X448"/>
<evidence type="ECO:0000256" key="1">
    <source>
        <dbReference type="SAM" id="Phobius"/>
    </source>
</evidence>
<evidence type="ECO:0000313" key="3">
    <source>
        <dbReference type="Proteomes" id="UP000694570"/>
    </source>
</evidence>
<feature type="transmembrane region" description="Helical" evidence="1">
    <location>
        <begin position="126"/>
        <end position="152"/>
    </location>
</feature>
<feature type="transmembrane region" description="Helical" evidence="1">
    <location>
        <begin position="252"/>
        <end position="276"/>
    </location>
</feature>
<proteinExistence type="predicted"/>
<feature type="transmembrane region" description="Helical" evidence="1">
    <location>
        <begin position="59"/>
        <end position="81"/>
    </location>
</feature>
<accession>A0A8D0X448</accession>
<feature type="transmembrane region" description="Helical" evidence="1">
    <location>
        <begin position="221"/>
        <end position="240"/>
    </location>
</feature>
<sequence length="354" mass="37246">PETSHWAARPPDARPPLLLFQVGGEMCAHNMSWIRYPSRVSTDVEAVIAAQSAVSRCTLVYAVLFVPVSLAAGLFNLATFLRGRARLGGLDVCLLDLTATGLLATLLSLAAIGRPDYLATTNLGCAVLSLLSNACYFNAQYVQLVLLFAFLLRRPPPCLRAAAQGPRGPAASLAAAGGCAVCSSLGAVALLGTSGELDHTTLCQADPLTAWPEYEMVKVSLGFGLALVLQLAFLVLLGVQRARRAAPAQRDAASACPVVPAIVLTTFACRLFYNVALVRRARLKLQRDIGSPGDELLMNLAELALFGESCVGSLATLFLHKPCRLALRSVPARLCQSCRRGAAGTSFALNGVGG</sequence>
<keyword evidence="1" id="KW-0472">Membrane</keyword>
<evidence type="ECO:0000313" key="2">
    <source>
        <dbReference type="Ensembl" id="ENSSSCP00030028961.1"/>
    </source>
</evidence>
<keyword evidence="1" id="KW-1133">Transmembrane helix</keyword>
<dbReference type="PANTHER" id="PTHR37680:SF1">
    <property type="entry name" value="C130050O18RIK PROTEIN"/>
    <property type="match status" value="1"/>
</dbReference>